<organism evidence="1 2">
    <name type="scientific">Cordyceps javanica</name>
    <dbReference type="NCBI Taxonomy" id="43265"/>
    <lineage>
        <taxon>Eukaryota</taxon>
        <taxon>Fungi</taxon>
        <taxon>Dikarya</taxon>
        <taxon>Ascomycota</taxon>
        <taxon>Pezizomycotina</taxon>
        <taxon>Sordariomycetes</taxon>
        <taxon>Hypocreomycetidae</taxon>
        <taxon>Hypocreales</taxon>
        <taxon>Cordycipitaceae</taxon>
        <taxon>Cordyceps</taxon>
    </lineage>
</organism>
<dbReference type="EMBL" id="SPUK01000005">
    <property type="protein sequence ID" value="TQV97101.1"/>
    <property type="molecule type" value="Genomic_DNA"/>
</dbReference>
<dbReference type="AlphaFoldDB" id="A0A545V5V6"/>
<sequence>MTTSGTGWRTYTEQKEHQSVCTGAPTAPRLLKPSPTLLGAVLSTSRQREREGARLSFYFAPKQSRVLATRQKFVPRWHEQNSIVVSFGTCFSDRVLPSTSTHQLHLGFTAPSRTFSLPLCPAFIWIFFSTP</sequence>
<comment type="caution">
    <text evidence="1">The sequence shown here is derived from an EMBL/GenBank/DDBJ whole genome shotgun (WGS) entry which is preliminary data.</text>
</comment>
<name>A0A545V5V6_9HYPO</name>
<evidence type="ECO:0000313" key="1">
    <source>
        <dbReference type="EMBL" id="TQV97101.1"/>
    </source>
</evidence>
<evidence type="ECO:0000313" key="2">
    <source>
        <dbReference type="Proteomes" id="UP000315783"/>
    </source>
</evidence>
<protein>
    <submittedName>
        <fullName evidence="1">Uncharacterized protein</fullName>
    </submittedName>
</protein>
<dbReference type="Proteomes" id="UP000315783">
    <property type="component" value="Unassembled WGS sequence"/>
</dbReference>
<proteinExistence type="predicted"/>
<accession>A0A545V5V6</accession>
<gene>
    <name evidence="1" type="ORF">IF1G_04341</name>
</gene>
<keyword evidence="2" id="KW-1185">Reference proteome</keyword>
<reference evidence="1 2" key="1">
    <citation type="journal article" date="2019" name="Appl. Microbiol. Biotechnol.">
        <title>Genome sequence of Isaria javanica and comparative genome analysis insights into family S53 peptidase evolution in fungal entomopathogens.</title>
        <authorList>
            <person name="Lin R."/>
            <person name="Zhang X."/>
            <person name="Xin B."/>
            <person name="Zou M."/>
            <person name="Gao Y."/>
            <person name="Qin F."/>
            <person name="Hu Q."/>
            <person name="Xie B."/>
            <person name="Cheng X."/>
        </authorList>
    </citation>
    <scope>NUCLEOTIDE SEQUENCE [LARGE SCALE GENOMIC DNA]</scope>
    <source>
        <strain evidence="1 2">IJ1G</strain>
    </source>
</reference>